<dbReference type="Proteomes" id="UP001301442">
    <property type="component" value="Chromosome"/>
</dbReference>
<keyword evidence="2" id="KW-1185">Reference proteome</keyword>
<dbReference type="EMBL" id="CP136600">
    <property type="protein sequence ID" value="WOH38566.1"/>
    <property type="molecule type" value="Genomic_DNA"/>
</dbReference>
<reference evidence="1 2" key="1">
    <citation type="submission" date="2023-09" db="EMBL/GenBank/DDBJ databases">
        <authorList>
            <person name="Qi X."/>
        </authorList>
    </citation>
    <scope>NUCLEOTIDE SEQUENCE [LARGE SCALE GENOMIC DNA]</scope>
    <source>
        <strain evidence="1 2">S1-1</strain>
    </source>
</reference>
<evidence type="ECO:0000313" key="2">
    <source>
        <dbReference type="Proteomes" id="UP001301442"/>
    </source>
</evidence>
<sequence>MSEQQPLIGQDLPHHVSAIFHNESEFKMDRVFTDNQEEIVSYDLEKIDENETVEVNLKDLMYVYRTLQEYMRFFHQPAHYPNLSDVQNFLGTADKPAGFHILNESVYNKMSEMLPEHISDMFNEGDFDCPKLPSYYDEKRN</sequence>
<accession>A0ABZ0GRZ8</accession>
<name>A0ABZ0GRZ8_9GAMM</name>
<evidence type="ECO:0000313" key="1">
    <source>
        <dbReference type="EMBL" id="WOH38566.1"/>
    </source>
</evidence>
<gene>
    <name evidence="1" type="ORF">RI844_04945</name>
</gene>
<dbReference type="RefSeq" id="WP_348397335.1">
    <property type="nucleotide sequence ID" value="NZ_CP136600.1"/>
</dbReference>
<proteinExistence type="predicted"/>
<organism evidence="1 2">
    <name type="scientific">Thalassotalea fonticola</name>
    <dbReference type="NCBI Taxonomy" id="3065649"/>
    <lineage>
        <taxon>Bacteria</taxon>
        <taxon>Pseudomonadati</taxon>
        <taxon>Pseudomonadota</taxon>
        <taxon>Gammaproteobacteria</taxon>
        <taxon>Alteromonadales</taxon>
        <taxon>Colwelliaceae</taxon>
        <taxon>Thalassotalea</taxon>
    </lineage>
</organism>
<protein>
    <submittedName>
        <fullName evidence="1">Uncharacterized protein</fullName>
    </submittedName>
</protein>